<proteinExistence type="inferred from homology"/>
<dbReference type="OrthoDB" id="2293521at2"/>
<dbReference type="InterPro" id="IPR005545">
    <property type="entry name" value="YCII"/>
</dbReference>
<protein>
    <recommendedName>
        <fullName evidence="2">YCII-related domain-containing protein</fullName>
    </recommendedName>
</protein>
<dbReference type="Proteomes" id="UP000315364">
    <property type="component" value="Chromosome"/>
</dbReference>
<dbReference type="PANTHER" id="PTHR33606">
    <property type="entry name" value="PROTEIN YCII"/>
    <property type="match status" value="1"/>
</dbReference>
<organism evidence="3 4">
    <name type="scientific">Devosia ginsengisoli</name>
    <dbReference type="NCBI Taxonomy" id="400770"/>
    <lineage>
        <taxon>Bacteria</taxon>
        <taxon>Pseudomonadati</taxon>
        <taxon>Pseudomonadota</taxon>
        <taxon>Alphaproteobacteria</taxon>
        <taxon>Hyphomicrobiales</taxon>
        <taxon>Devosiaceae</taxon>
        <taxon>Devosia</taxon>
    </lineage>
</organism>
<evidence type="ECO:0000313" key="3">
    <source>
        <dbReference type="EMBL" id="QDZ11945.1"/>
    </source>
</evidence>
<gene>
    <name evidence="3" type="ORF">FPZ08_15040</name>
</gene>
<evidence type="ECO:0000256" key="1">
    <source>
        <dbReference type="ARBA" id="ARBA00007689"/>
    </source>
</evidence>
<comment type="similarity">
    <text evidence="1">Belongs to the YciI family.</text>
</comment>
<evidence type="ECO:0000259" key="2">
    <source>
        <dbReference type="Pfam" id="PF03795"/>
    </source>
</evidence>
<reference evidence="3 4" key="1">
    <citation type="submission" date="2019-07" db="EMBL/GenBank/DDBJ databases">
        <title>Full genome sequence of Devosia sp. Gsoil 520.</title>
        <authorList>
            <person name="Im W.-T."/>
        </authorList>
    </citation>
    <scope>NUCLEOTIDE SEQUENCE [LARGE SCALE GENOMIC DNA]</scope>
    <source>
        <strain evidence="3 4">Gsoil 520</strain>
    </source>
</reference>
<dbReference type="SUPFAM" id="SSF54909">
    <property type="entry name" value="Dimeric alpha+beta barrel"/>
    <property type="match status" value="1"/>
</dbReference>
<dbReference type="KEGG" id="dea:FPZ08_15040"/>
<dbReference type="PANTHER" id="PTHR33606:SF3">
    <property type="entry name" value="PROTEIN YCII"/>
    <property type="match status" value="1"/>
</dbReference>
<dbReference type="AlphaFoldDB" id="A0A5B8LWJ3"/>
<accession>A0A5B8LWJ3</accession>
<dbReference type="InterPro" id="IPR011008">
    <property type="entry name" value="Dimeric_a/b-barrel"/>
</dbReference>
<dbReference type="Pfam" id="PF03795">
    <property type="entry name" value="YCII"/>
    <property type="match status" value="1"/>
</dbReference>
<name>A0A5B8LWJ3_9HYPH</name>
<sequence>MQFTIIARDDTAEGTLDRRLANRAAHMERIHELKAEGVIIDGGAMLDEAGRMIGSIVLCDVPDRAALDALIASEIYYRQGVWKDIDILPFRRVAWHSA</sequence>
<keyword evidence="4" id="KW-1185">Reference proteome</keyword>
<evidence type="ECO:0000313" key="4">
    <source>
        <dbReference type="Proteomes" id="UP000315364"/>
    </source>
</evidence>
<feature type="domain" description="YCII-related" evidence="2">
    <location>
        <begin position="1"/>
        <end position="91"/>
    </location>
</feature>
<dbReference type="RefSeq" id="WP_146290761.1">
    <property type="nucleotide sequence ID" value="NZ_CP042304.1"/>
</dbReference>
<dbReference type="Gene3D" id="3.30.70.1060">
    <property type="entry name" value="Dimeric alpha+beta barrel"/>
    <property type="match status" value="1"/>
</dbReference>
<dbReference type="EMBL" id="CP042304">
    <property type="protein sequence ID" value="QDZ11945.1"/>
    <property type="molecule type" value="Genomic_DNA"/>
</dbReference>
<dbReference type="InterPro" id="IPR051807">
    <property type="entry name" value="Sec-metab_biosynth-assoc"/>
</dbReference>